<dbReference type="EMBL" id="KE007243">
    <property type="protein sequence ID" value="EOQ99254.1"/>
    <property type="molecule type" value="Genomic_DNA"/>
</dbReference>
<feature type="compositionally biased region" description="Low complexity" evidence="17">
    <location>
        <begin position="888"/>
        <end position="904"/>
    </location>
</feature>
<dbReference type="Pfam" id="PF01068">
    <property type="entry name" value="DNA_ligase_A_M"/>
    <property type="match status" value="1"/>
</dbReference>
<evidence type="ECO:0000259" key="18">
    <source>
        <dbReference type="PROSITE" id="PS50160"/>
    </source>
</evidence>
<name>R9AB17_WALI9</name>
<keyword evidence="10" id="KW-0460">Magnesium</keyword>
<dbReference type="InterPro" id="IPR020845">
    <property type="entry name" value="AMP-binding_CS"/>
</dbReference>
<evidence type="ECO:0000259" key="19">
    <source>
        <dbReference type="PROSITE" id="PS50172"/>
    </source>
</evidence>
<dbReference type="InterPro" id="IPR012309">
    <property type="entry name" value="DNA_ligase_ATP-dep_C"/>
</dbReference>
<dbReference type="PROSITE" id="PS50172">
    <property type="entry name" value="BRCT"/>
    <property type="match status" value="1"/>
</dbReference>
<dbReference type="GO" id="GO:0006310">
    <property type="term" value="P:DNA recombination"/>
    <property type="evidence" value="ECO:0007669"/>
    <property type="project" value="UniProtKB-KW"/>
</dbReference>
<evidence type="ECO:0000313" key="21">
    <source>
        <dbReference type="Proteomes" id="UP000014064"/>
    </source>
</evidence>
<keyword evidence="6" id="KW-0677">Repeat</keyword>
<dbReference type="EC" id="6.5.1.1" evidence="15"/>
<dbReference type="Gene3D" id="3.40.50.10190">
    <property type="entry name" value="BRCT domain"/>
    <property type="match status" value="1"/>
</dbReference>
<evidence type="ECO:0000256" key="11">
    <source>
        <dbReference type="ARBA" id="ARBA00023172"/>
    </source>
</evidence>
<dbReference type="InterPro" id="IPR012310">
    <property type="entry name" value="DNA_ligase_ATP-dep_cent"/>
</dbReference>
<dbReference type="eggNOG" id="KOG1256">
    <property type="taxonomic scope" value="Eukaryota"/>
</dbReference>
<comment type="subcellular location">
    <subcellularLocation>
        <location evidence="2">Nucleus</location>
    </subcellularLocation>
</comment>
<dbReference type="InterPro" id="IPR001357">
    <property type="entry name" value="BRCT_dom"/>
</dbReference>
<dbReference type="SUPFAM" id="SSF52113">
    <property type="entry name" value="BRCT domain"/>
    <property type="match status" value="1"/>
</dbReference>
<comment type="catalytic activity">
    <reaction evidence="14 15">
        <text>ATP + (deoxyribonucleotide)n-3'-hydroxyl + 5'-phospho-(deoxyribonucleotide)m = (deoxyribonucleotide)n+m + AMP + diphosphate.</text>
        <dbReference type="EC" id="6.5.1.1"/>
    </reaction>
</comment>
<keyword evidence="13" id="KW-0539">Nucleus</keyword>
<evidence type="ECO:0000313" key="20">
    <source>
        <dbReference type="EMBL" id="EOQ99254.1"/>
    </source>
</evidence>
<feature type="domain" description="BRCT" evidence="19">
    <location>
        <begin position="680"/>
        <end position="771"/>
    </location>
</feature>
<dbReference type="Gene3D" id="3.40.50.12780">
    <property type="entry name" value="N-terminal domain of ligase-like"/>
    <property type="match status" value="1"/>
</dbReference>
<dbReference type="PANTHER" id="PTHR45997">
    <property type="entry name" value="DNA LIGASE 4"/>
    <property type="match status" value="1"/>
</dbReference>
<dbReference type="PROSITE" id="PS00455">
    <property type="entry name" value="AMP_BINDING"/>
    <property type="match status" value="1"/>
</dbReference>
<dbReference type="GO" id="GO:0005524">
    <property type="term" value="F:ATP binding"/>
    <property type="evidence" value="ECO:0007669"/>
    <property type="project" value="UniProtKB-KW"/>
</dbReference>
<dbReference type="NCBIfam" id="TIGR00574">
    <property type="entry name" value="dnl1"/>
    <property type="match status" value="1"/>
</dbReference>
<evidence type="ECO:0000256" key="17">
    <source>
        <dbReference type="SAM" id="MobiDB-lite"/>
    </source>
</evidence>
<feature type="region of interest" description="Disordered" evidence="17">
    <location>
        <begin position="843"/>
        <end position="1007"/>
    </location>
</feature>
<feature type="domain" description="ATP-dependent DNA ligase family profile" evidence="18">
    <location>
        <begin position="386"/>
        <end position="510"/>
    </location>
</feature>
<keyword evidence="7 15" id="KW-0547">Nucleotide-binding</keyword>
<comment type="similarity">
    <text evidence="3 16">Belongs to the ATP-dependent DNA ligase family.</text>
</comment>
<evidence type="ECO:0000256" key="3">
    <source>
        <dbReference type="ARBA" id="ARBA00007572"/>
    </source>
</evidence>
<dbReference type="SUPFAM" id="SSF56091">
    <property type="entry name" value="DNA ligase/mRNA capping enzyme, catalytic domain"/>
    <property type="match status" value="1"/>
</dbReference>
<feature type="compositionally biased region" description="Polar residues" evidence="17">
    <location>
        <begin position="983"/>
        <end position="996"/>
    </location>
</feature>
<dbReference type="InterPro" id="IPR044125">
    <property type="entry name" value="Adenylation_DNA_ligase_IV"/>
</dbReference>
<dbReference type="eggNOG" id="KOG0966">
    <property type="taxonomic scope" value="Eukaryota"/>
</dbReference>
<dbReference type="GeneID" id="20375331"/>
<dbReference type="Pfam" id="PF04675">
    <property type="entry name" value="DNA_ligase_A_N"/>
    <property type="match status" value="1"/>
</dbReference>
<dbReference type="InterPro" id="IPR000977">
    <property type="entry name" value="DNA_ligase_ATP-dep"/>
</dbReference>
<dbReference type="PROSITE" id="PS00697">
    <property type="entry name" value="DNA_LIGASE_A1"/>
    <property type="match status" value="1"/>
</dbReference>
<dbReference type="SUPFAM" id="SSF50249">
    <property type="entry name" value="Nucleic acid-binding proteins"/>
    <property type="match status" value="1"/>
</dbReference>
<dbReference type="Gene3D" id="3.30.470.30">
    <property type="entry name" value="DNA ligase/mRNA capping enzyme"/>
    <property type="match status" value="1"/>
</dbReference>
<accession>R9AB17</accession>
<dbReference type="RefSeq" id="XP_009269919.1">
    <property type="nucleotide sequence ID" value="XM_009271644.1"/>
</dbReference>
<dbReference type="PANTHER" id="PTHR45997:SF1">
    <property type="entry name" value="DNA LIGASE 4"/>
    <property type="match status" value="1"/>
</dbReference>
<reference evidence="21" key="1">
    <citation type="journal article" date="2013" name="BMC Genomics">
        <title>Genome and transcriptome sequencing of the halophilic fungus Wallemia ichthyophaga: haloadaptations present and absent.</title>
        <authorList>
            <person name="Zajc J."/>
            <person name="Liu Y."/>
            <person name="Dai W."/>
            <person name="Yang Z."/>
            <person name="Hu J."/>
            <person name="Gostincar C."/>
            <person name="Gunde-Cimerman N."/>
        </authorList>
    </citation>
    <scope>NUCLEOTIDE SEQUENCE [LARGE SCALE GENOMIC DNA]</scope>
    <source>
        <strain evidence="21">EXF-994 / CBS 113033</strain>
    </source>
</reference>
<gene>
    <name evidence="20" type="ORF">J056_002379</name>
</gene>
<dbReference type="InterPro" id="IPR036420">
    <property type="entry name" value="BRCT_dom_sf"/>
</dbReference>
<feature type="compositionally biased region" description="Basic and acidic residues" evidence="17">
    <location>
        <begin position="1037"/>
        <end position="1053"/>
    </location>
</feature>
<dbReference type="InterPro" id="IPR000873">
    <property type="entry name" value="AMP-dep_synth/lig_dom"/>
</dbReference>
<keyword evidence="5" id="KW-0479">Metal-binding</keyword>
<dbReference type="OMA" id="CPEWQIA"/>
<evidence type="ECO:0000256" key="4">
    <source>
        <dbReference type="ARBA" id="ARBA00022598"/>
    </source>
</evidence>
<sequence length="1848" mass="207801">MSSPSRDEIKQAAASKQGDIRIEKDSTAYAEYHPIERPAGVSNTGSMKYAQLVSFFDNITNEKNVSMRSLKLAKLFDYHREHYGNDFYNLLRLMIPERERERSMFGIKETVLAKIYVELLGLSPKHNDGHRLLSWKAPTAAHTVSGDFPSVLVDVMKNRVSYDSKSSFTIDEVNHKLDQLSRAKSFQRKKDIMKEFAKRCDTEEQFWLVRILLKNLKISIRERSILSQFHPDAYALFEVTTDLRTVAYRLYDPSMRLRDADSSVHLFQVFQPMLCKRNTIPDVHKKMPHGRWVVEEKMDGERIQLHRKGDRYKYWSRKAKDYTYLYGKSPTDGSLTPFIHTTFDSRVDEVVLDGEMLAYSGAIDAVLPFGTLKKAAKGDIGTHPIFKVFDVLWVNGKDISAYPFKERQKVLRSIFTELPTRFEHVSRWTVGDVVELKGSLERIILQKGEGLVVKSPLSTYEYGGRSDRWIKLKPDYFDEMSETADLLVIGGNWSNSRNGVISTLFCALVDDREENIAADPQYILFARAGTGYSAQDLVIINELFAKADTRKYTPASVYPGVKIGNETPDVVINPQQSFVVEIKASDINPSTQYPTGCTYRFPRFKRLRLDKGSGDKSPFDPDSLFKWTEMDSMIKGIKASRSHQAEAKVKEKQAKPTRASKKQVISSRAVASVRADTRNYRNTLFEGCAFRILNGTNELEVKDLAVLIAERKGMALSHIPRDEDCPEPLLVIAGKATAVQVSQLVKLQRRSILSAQWLLECVQYNCIVPLEGAGSGAYWVYQCDVDSQLILDTLRPFFITPDHIPHEQAERLAHGQLDLEAVGEINELRFTQEPALQVEEKVATIVPEEEDSETEKESLGESGDDGDETIQEGAFTAQKSPSPRLGPSQLTYTQTSSTRTVTRQKGSTSNNFDDSSDEGDDSVKIKKEATQLFSPTTNPQSPHQENREDVQKEQPSIIRDDADPDRTLEEDAVATLEEEENVKTSGTTGTLVLNQQEMHDKVDKGRRRSRVVAFDSDYKTNSEIDVEDASAKKSKKIKQEGDSEEMHEHELGETSKASKQHESLNAADVDLSADHPREPEVVEEAVVITSDDLDKPLLNVAVYVDDYENAITNDLFPRPSIMSKTDWTGIRDKITRLGGMVAEVDDSRLTHIVIDENDKRRVEELFERTKRPKYRKLPTPGSATANSTAIYKDAIWGEKPRPEFGVETIYDLFQHSAAHAGDKNFLGHRPYNPNKQRFERYYEYQSYNEIAQRRTNLGSGISQLVKQGDLGDSCFSGWTAGTWSKNCPEWQIADLSLHAFSRISVPLYDTLGNDSVEYVINHSENRLIFTSSSHLPQLYKILHNCPSVEAVIVLDGLDEPGAPQDGARVPGQLSRADVLKLWAKNLNVRLYSLAQVEELGAIHQHPHIPPKPTDVLTISYTSGTTGWPKGAVHTHSSMCNNILSLTTGMDEYVGHLLASYMPLAHVLQRALEFIAMVLLAPIAYTTGDILRLMEDLQIMQPELMVTVPRVLNRIYAGIKHQMDTPGVKGSLLTRAVAAKIDKMHKTSDTTHLLWDKLIFNKIRQVLGGKIRLIITGSAPISPRVLDVLKVSLCIPIIEGYGLTETCICTRTIPSDPLSSGYVGNMNPGFEIKLVDVPEMNYFSTDRPYPRGEICIRSKSSMREYYKDSDKTKESFTDDGFFISGDIGQIDNHGRLKLIDRKKNIFKLAQGEYIAIEKLEGVFALCPTVMQLYIHADSLRSYLVAVVVPDPLELGSVVGCDANDRQALDTAIASEKVRGMIMAEIDKASNHAGLKGFERIKAVHITNDQFTIDNGLLTPTLKVKRNEVASKYKTTIDALYDANDKSAKL</sequence>
<keyword evidence="4 15" id="KW-0436">Ligase</keyword>
<dbReference type="GO" id="GO:0046872">
    <property type="term" value="F:metal ion binding"/>
    <property type="evidence" value="ECO:0007669"/>
    <property type="project" value="UniProtKB-KW"/>
</dbReference>
<dbReference type="GO" id="GO:0006297">
    <property type="term" value="P:nucleotide-excision repair, DNA gap filling"/>
    <property type="evidence" value="ECO:0007669"/>
    <property type="project" value="TreeGrafter"/>
</dbReference>
<dbReference type="InterPro" id="IPR012308">
    <property type="entry name" value="DNA_ligase_ATP-dep_N"/>
</dbReference>
<dbReference type="SUPFAM" id="SSF117018">
    <property type="entry name" value="ATP-dependent DNA ligase DNA-binding domain"/>
    <property type="match status" value="1"/>
</dbReference>
<keyword evidence="8 15" id="KW-0227">DNA damage</keyword>
<evidence type="ECO:0000256" key="2">
    <source>
        <dbReference type="ARBA" id="ARBA00004123"/>
    </source>
</evidence>
<keyword evidence="9 15" id="KW-0067">ATP-binding</keyword>
<evidence type="ECO:0000256" key="15">
    <source>
        <dbReference type="RuleBase" id="RU000617"/>
    </source>
</evidence>
<dbReference type="Pfam" id="PF04679">
    <property type="entry name" value="DNA_ligase_A_C"/>
    <property type="match status" value="1"/>
</dbReference>
<evidence type="ECO:0000256" key="5">
    <source>
        <dbReference type="ARBA" id="ARBA00022723"/>
    </source>
</evidence>
<dbReference type="OrthoDB" id="1700726at2759"/>
<evidence type="ECO:0000256" key="13">
    <source>
        <dbReference type="ARBA" id="ARBA00023242"/>
    </source>
</evidence>
<dbReference type="Pfam" id="PF00501">
    <property type="entry name" value="AMP-binding"/>
    <property type="match status" value="1"/>
</dbReference>
<dbReference type="InterPro" id="IPR036599">
    <property type="entry name" value="DNA_ligase_N_sf"/>
</dbReference>
<dbReference type="Proteomes" id="UP000014064">
    <property type="component" value="Unassembled WGS sequence"/>
</dbReference>
<evidence type="ECO:0000256" key="8">
    <source>
        <dbReference type="ARBA" id="ARBA00022763"/>
    </source>
</evidence>
<dbReference type="PROSITE" id="PS50160">
    <property type="entry name" value="DNA_LIGASE_A3"/>
    <property type="match status" value="1"/>
</dbReference>
<comment type="cofactor">
    <cofactor evidence="1">
        <name>Mg(2+)</name>
        <dbReference type="ChEBI" id="CHEBI:18420"/>
    </cofactor>
</comment>
<feature type="compositionally biased region" description="Basic and acidic residues" evidence="17">
    <location>
        <begin position="944"/>
        <end position="969"/>
    </location>
</feature>
<keyword evidence="12 15" id="KW-0234">DNA repair</keyword>
<dbReference type="InterPro" id="IPR016059">
    <property type="entry name" value="DNA_ligase_ATP-dep_CS"/>
</dbReference>
<dbReference type="GO" id="GO:0006303">
    <property type="term" value="P:double-strand break repair via nonhomologous end joining"/>
    <property type="evidence" value="ECO:0007669"/>
    <property type="project" value="TreeGrafter"/>
</dbReference>
<evidence type="ECO:0000256" key="7">
    <source>
        <dbReference type="ARBA" id="ARBA00022741"/>
    </source>
</evidence>
<keyword evidence="11 15" id="KW-0233">DNA recombination</keyword>
<feature type="compositionally biased region" description="Polar residues" evidence="17">
    <location>
        <begin position="931"/>
        <end position="943"/>
    </location>
</feature>
<keyword evidence="21" id="KW-1185">Reference proteome</keyword>
<feature type="region of interest" description="Disordered" evidence="17">
    <location>
        <begin position="1025"/>
        <end position="1062"/>
    </location>
</feature>
<evidence type="ECO:0000256" key="10">
    <source>
        <dbReference type="ARBA" id="ARBA00022842"/>
    </source>
</evidence>
<dbReference type="InterPro" id="IPR012340">
    <property type="entry name" value="NA-bd_OB-fold"/>
</dbReference>
<evidence type="ECO:0000256" key="14">
    <source>
        <dbReference type="ARBA" id="ARBA00034003"/>
    </source>
</evidence>
<dbReference type="InterPro" id="IPR029710">
    <property type="entry name" value="LIG4"/>
</dbReference>
<dbReference type="Gene3D" id="1.10.3260.10">
    <property type="entry name" value="DNA ligase, ATP-dependent, N-terminal domain"/>
    <property type="match status" value="1"/>
</dbReference>
<protein>
    <recommendedName>
        <fullName evidence="15">DNA ligase</fullName>
        <ecNumber evidence="15">6.5.1.1</ecNumber>
    </recommendedName>
</protein>
<dbReference type="SUPFAM" id="SSF56801">
    <property type="entry name" value="Acetyl-CoA synthetase-like"/>
    <property type="match status" value="1"/>
</dbReference>
<dbReference type="GO" id="GO:0003677">
    <property type="term" value="F:DNA binding"/>
    <property type="evidence" value="ECO:0007669"/>
    <property type="project" value="InterPro"/>
</dbReference>
<proteinExistence type="inferred from homology"/>
<dbReference type="Gene3D" id="2.40.50.140">
    <property type="entry name" value="Nucleic acid-binding proteins"/>
    <property type="match status" value="1"/>
</dbReference>
<evidence type="ECO:0000256" key="1">
    <source>
        <dbReference type="ARBA" id="ARBA00001946"/>
    </source>
</evidence>
<evidence type="ECO:0000256" key="6">
    <source>
        <dbReference type="ARBA" id="ARBA00022737"/>
    </source>
</evidence>
<dbReference type="GO" id="GO:0032807">
    <property type="term" value="C:DNA ligase IV complex"/>
    <property type="evidence" value="ECO:0007669"/>
    <property type="project" value="TreeGrafter"/>
</dbReference>
<dbReference type="STRING" id="1299270.R9AB17"/>
<dbReference type="HOGENOM" id="CLU_236959_0_0_1"/>
<dbReference type="GO" id="GO:0071897">
    <property type="term" value="P:DNA biosynthetic process"/>
    <property type="evidence" value="ECO:0007669"/>
    <property type="project" value="InterPro"/>
</dbReference>
<evidence type="ECO:0000256" key="9">
    <source>
        <dbReference type="ARBA" id="ARBA00022840"/>
    </source>
</evidence>
<dbReference type="GO" id="GO:0003910">
    <property type="term" value="F:DNA ligase (ATP) activity"/>
    <property type="evidence" value="ECO:0007669"/>
    <property type="project" value="UniProtKB-EC"/>
</dbReference>
<organism evidence="20 21">
    <name type="scientific">Wallemia ichthyophaga (strain EXF-994 / CBS 113033)</name>
    <dbReference type="NCBI Taxonomy" id="1299270"/>
    <lineage>
        <taxon>Eukaryota</taxon>
        <taxon>Fungi</taxon>
        <taxon>Dikarya</taxon>
        <taxon>Basidiomycota</taxon>
        <taxon>Wallemiomycotina</taxon>
        <taxon>Wallemiomycetes</taxon>
        <taxon>Wallemiales</taxon>
        <taxon>Wallemiaceae</taxon>
        <taxon>Wallemia</taxon>
    </lineage>
</organism>
<dbReference type="PROSITE" id="PS00333">
    <property type="entry name" value="DNA_LIGASE_A2"/>
    <property type="match status" value="1"/>
</dbReference>
<dbReference type="CDD" id="cd07903">
    <property type="entry name" value="Adenylation_DNA_ligase_IV"/>
    <property type="match status" value="1"/>
</dbReference>
<dbReference type="InterPro" id="IPR042099">
    <property type="entry name" value="ANL_N_sf"/>
</dbReference>
<dbReference type="KEGG" id="wic:J056_002379"/>
<feature type="compositionally biased region" description="Acidic residues" evidence="17">
    <location>
        <begin position="970"/>
        <end position="980"/>
    </location>
</feature>
<evidence type="ECO:0000256" key="16">
    <source>
        <dbReference type="RuleBase" id="RU004196"/>
    </source>
</evidence>
<evidence type="ECO:0000256" key="12">
    <source>
        <dbReference type="ARBA" id="ARBA00023204"/>
    </source>
</evidence>